<dbReference type="InParanoid" id="B5YNJ1"/>
<dbReference type="SUPFAM" id="SSF54160">
    <property type="entry name" value="Chromo domain-like"/>
    <property type="match status" value="3"/>
</dbReference>
<feature type="region of interest" description="Disordered" evidence="3">
    <location>
        <begin position="736"/>
        <end position="762"/>
    </location>
</feature>
<dbReference type="HOGENOM" id="CLU_256751_0_0_1"/>
<feature type="region of interest" description="Disordered" evidence="3">
    <location>
        <begin position="1082"/>
        <end position="1184"/>
    </location>
</feature>
<dbReference type="STRING" id="35128.B5YNJ1"/>
<feature type="region of interest" description="Disordered" evidence="3">
    <location>
        <begin position="1021"/>
        <end position="1047"/>
    </location>
</feature>
<dbReference type="PROSITE" id="PS00598">
    <property type="entry name" value="CHROMO_1"/>
    <property type="match status" value="1"/>
</dbReference>
<evidence type="ECO:0000259" key="4">
    <source>
        <dbReference type="PROSITE" id="PS50013"/>
    </source>
</evidence>
<dbReference type="GO" id="GO:0003682">
    <property type="term" value="F:chromatin binding"/>
    <property type="evidence" value="ECO:0000318"/>
    <property type="project" value="GO_Central"/>
</dbReference>
<dbReference type="PROSITE" id="PS50013">
    <property type="entry name" value="CHROMO_2"/>
    <property type="match status" value="3"/>
</dbReference>
<evidence type="ECO:0000256" key="2">
    <source>
        <dbReference type="ARBA" id="ARBA00023242"/>
    </source>
</evidence>
<dbReference type="eggNOG" id="KOG1911">
    <property type="taxonomic scope" value="Eukaryota"/>
</dbReference>
<feature type="compositionally biased region" description="Low complexity" evidence="3">
    <location>
        <begin position="417"/>
        <end position="436"/>
    </location>
</feature>
<dbReference type="InterPro" id="IPR023780">
    <property type="entry name" value="Chromo_domain"/>
</dbReference>
<accession>B5YNJ1</accession>
<feature type="compositionally biased region" description="Basic and acidic residues" evidence="3">
    <location>
        <begin position="506"/>
        <end position="515"/>
    </location>
</feature>
<protein>
    <recommendedName>
        <fullName evidence="4">Chromo domain-containing protein</fullName>
    </recommendedName>
</protein>
<dbReference type="EMBL" id="CP001160">
    <property type="protein sequence ID" value="ACI64638.1"/>
    <property type="molecule type" value="Genomic_DNA"/>
</dbReference>
<dbReference type="InterPro" id="IPR051219">
    <property type="entry name" value="Heterochromatin_chromo-domain"/>
</dbReference>
<feature type="compositionally biased region" description="Basic residues" evidence="3">
    <location>
        <begin position="1169"/>
        <end position="1184"/>
    </location>
</feature>
<dbReference type="Proteomes" id="UP000001449">
    <property type="component" value="Chromosome 7"/>
</dbReference>
<sequence length="1365" mass="150730">MPTGSRQTMSSTSTSTSATSTKQPQQQSVPSRSGNKRRRTSTSSISKHKKRKNNNAQAKEELFQVEKIVGSKVDKSGMTLFKTRWKGYTAADDTWEPLQNVAETGHVDRYLRSLRLKHLTPTQPGVATIQYDDGELSMVDLKQEQFRKFVVGGVYDSSNEGSVNDWGIVREGATIELFWPNADLWFECTVVKFCPLLGSTVDGDGDENKKKKKKKRKSVDEKVDEKGREDRSEEKAQDETTKDASKDTLAPSPSSVDAAARDKKPAAVQETKQTACSSGPVIDDATTTSDAKPAAATTMQGQSKSSAASTATTPPASETANVASTKVAVASKATSASSAAKTVPDATNTSVSSASSTAATPKHLKLEIIASILQNLKKSVAPEEIKEDDESDELAIPYQKGGNVVTKRPNTFAQKPAAAPTKSTTSASAASSNADTSEVKRGAQLRTAKAAVVKRFGQMCADKRRECNRLPHNYVVKLTEENKAKYPFLTRGSINTAMQKILNTENYKEESKQQQEEEEEGKEEVLDGPTEVPNEATTQINAAAAPADGRDDDDDASERTPEIVIMSLPTPLGKDIVDAITVRYLFEKERAFGALPEGRFYDIIEDTKKDFGAEHLIIIPTTIINHHHHGGCFYVNGSEPSLFHVLDASLLKRMDSIAAKNNITTARGLALAHSLLEEIGMVNKVALYKVKAGFDVNPDGTNKSDGKILGIPWYYSFLRRNAKHFSHYELWPHPKQTGGSTHEKEPFSKEIKISRPKSSDDIEKTGDDEFLVEKIVDSKVNRNGVTLYKVRWMGFTPEDDTFEPAENLASTGHIDRYTRNERLRYLSRHYPGAALVEYSDGERQLVDMTKETFRAYIEGDGSGRTEDDPDVNDFSLIKEGAKLELLWPYAKIYFGAKVLLWTPLEEDKRSQKKEVVQRPQVKPQGKILLMAKMAAAKSPAQVSDVTSLVSTASPATEVRGKSTEKDVKDKPAPSGGESNSKKRGDSIALPSVEVKHKARRKIEVRNLHGVHAASRSEASNFALCEKTSPPPAETSSSPPDIGEISPSDNSWVAERLLGKGSGLQKVISKDIDEFFLDSDEEDEASELGLDPELVGHGLPLFDDSDDSTEKKTPAMLTSPGIRDNNTPQKKKKRKTKKQLALDYSDVSVLDVDGGGKPRAQPKTKDPSKHKPPVAKRKQHEIKRPKRAVVKEEVFMVESILDCKVDKNGSTVYKVRWKGYDEHHDSWEPTAHVSETGHVDMFHRRQKEQSLIKDTPGVAVIQYTDGEKCIVDLKKEVFRLHMDGVYDSSNNWSVNNFRIICPGATIELLWKHAGLYFVCKVISWTPLQRKEEKEIKQPKSGEDVANSATPRKDSAKPLGEEEEKQQ</sequence>
<feature type="compositionally biased region" description="Low complexity" evidence="3">
    <location>
        <begin position="1"/>
        <end position="28"/>
    </location>
</feature>
<dbReference type="InterPro" id="IPR000953">
    <property type="entry name" value="Chromo/chromo_shadow_dom"/>
</dbReference>
<feature type="compositionally biased region" description="Basic and acidic residues" evidence="3">
    <location>
        <begin position="218"/>
        <end position="246"/>
    </location>
</feature>
<evidence type="ECO:0000313" key="6">
    <source>
        <dbReference type="Proteomes" id="UP000001449"/>
    </source>
</evidence>
<dbReference type="Gene3D" id="2.40.50.40">
    <property type="match status" value="3"/>
</dbReference>
<feature type="region of interest" description="Disordered" evidence="3">
    <location>
        <begin position="940"/>
        <end position="990"/>
    </location>
</feature>
<feature type="compositionally biased region" description="Basic and acidic residues" evidence="3">
    <location>
        <begin position="741"/>
        <end position="762"/>
    </location>
</feature>
<dbReference type="PANTHER" id="PTHR22812">
    <property type="entry name" value="CHROMOBOX PROTEIN"/>
    <property type="match status" value="1"/>
</dbReference>
<dbReference type="RefSeq" id="XP_002295921.1">
    <property type="nucleotide sequence ID" value="XM_002295885.1"/>
</dbReference>
<feature type="compositionally biased region" description="Polar residues" evidence="3">
    <location>
        <begin position="940"/>
        <end position="954"/>
    </location>
</feature>
<dbReference type="GO" id="GO:0005634">
    <property type="term" value="C:nucleus"/>
    <property type="evidence" value="ECO:0007669"/>
    <property type="project" value="UniProtKB-SubCell"/>
</dbReference>
<feature type="compositionally biased region" description="Basic and acidic residues" evidence="3">
    <location>
        <begin position="1329"/>
        <end position="1341"/>
    </location>
</feature>
<organism evidence="5 6">
    <name type="scientific">Thalassiosira pseudonana</name>
    <name type="common">Marine diatom</name>
    <name type="synonym">Cyclotella nana</name>
    <dbReference type="NCBI Taxonomy" id="35128"/>
    <lineage>
        <taxon>Eukaryota</taxon>
        <taxon>Sar</taxon>
        <taxon>Stramenopiles</taxon>
        <taxon>Ochrophyta</taxon>
        <taxon>Bacillariophyta</taxon>
        <taxon>Coscinodiscophyceae</taxon>
        <taxon>Thalassiosirophycidae</taxon>
        <taxon>Thalassiosirales</taxon>
        <taxon>Thalassiosiraceae</taxon>
        <taxon>Thalassiosira</taxon>
    </lineage>
</organism>
<evidence type="ECO:0000256" key="1">
    <source>
        <dbReference type="ARBA" id="ARBA00004123"/>
    </source>
</evidence>
<dbReference type="GO" id="GO:0005721">
    <property type="term" value="C:pericentric heterochromatin"/>
    <property type="evidence" value="ECO:0000318"/>
    <property type="project" value="GO_Central"/>
</dbReference>
<feature type="region of interest" description="Disordered" evidence="3">
    <location>
        <begin position="506"/>
        <end position="558"/>
    </location>
</feature>
<reference evidence="5 6" key="1">
    <citation type="journal article" date="2004" name="Science">
        <title>The genome of the diatom Thalassiosira pseudonana: ecology, evolution, and metabolism.</title>
        <authorList>
            <person name="Armbrust E.V."/>
            <person name="Berges J.A."/>
            <person name="Bowler C."/>
            <person name="Green B.R."/>
            <person name="Martinez D."/>
            <person name="Putnam N.H."/>
            <person name="Zhou S."/>
            <person name="Allen A.E."/>
            <person name="Apt K.E."/>
            <person name="Bechner M."/>
            <person name="Brzezinski M.A."/>
            <person name="Chaal B.K."/>
            <person name="Chiovitti A."/>
            <person name="Davis A.K."/>
            <person name="Demarest M.S."/>
            <person name="Detter J.C."/>
            <person name="Glavina T."/>
            <person name="Goodstein D."/>
            <person name="Hadi M.Z."/>
            <person name="Hellsten U."/>
            <person name="Hildebrand M."/>
            <person name="Jenkins B.D."/>
            <person name="Jurka J."/>
            <person name="Kapitonov V.V."/>
            <person name="Kroger N."/>
            <person name="Lau W.W."/>
            <person name="Lane T.W."/>
            <person name="Larimer F.W."/>
            <person name="Lippmeier J.C."/>
            <person name="Lucas S."/>
            <person name="Medina M."/>
            <person name="Montsant A."/>
            <person name="Obornik M."/>
            <person name="Parker M.S."/>
            <person name="Palenik B."/>
            <person name="Pazour G.J."/>
            <person name="Richardson P.M."/>
            <person name="Rynearson T.A."/>
            <person name="Saito M.A."/>
            <person name="Schwartz D.C."/>
            <person name="Thamatrakoln K."/>
            <person name="Valentin K."/>
            <person name="Vardi A."/>
            <person name="Wilkerson F.P."/>
            <person name="Rokhsar D.S."/>
        </authorList>
    </citation>
    <scope>NUCLEOTIDE SEQUENCE [LARGE SCALE GENOMIC DNA]</scope>
    <source>
        <strain evidence="5 6">CCMP1335</strain>
    </source>
</reference>
<feature type="compositionally biased region" description="Basic and acidic residues" evidence="3">
    <location>
        <begin position="958"/>
        <end position="971"/>
    </location>
</feature>
<feature type="region of interest" description="Disordered" evidence="3">
    <location>
        <begin position="1329"/>
        <end position="1365"/>
    </location>
</feature>
<dbReference type="Pfam" id="PF00385">
    <property type="entry name" value="Chromo"/>
    <property type="match status" value="3"/>
</dbReference>
<keyword evidence="6" id="KW-1185">Reference proteome</keyword>
<dbReference type="SMART" id="SM00298">
    <property type="entry name" value="CHROMO"/>
    <property type="match status" value="3"/>
</dbReference>
<dbReference type="GO" id="GO:0031507">
    <property type="term" value="P:heterochromatin formation"/>
    <property type="evidence" value="ECO:0000318"/>
    <property type="project" value="GO_Central"/>
</dbReference>
<feature type="compositionally biased region" description="Basic residues" evidence="3">
    <location>
        <begin position="1128"/>
        <end position="1137"/>
    </location>
</feature>
<comment type="subcellular location">
    <subcellularLocation>
        <location evidence="1">Nucleus</location>
    </subcellularLocation>
</comment>
<feature type="compositionally biased region" description="Low complexity" evidence="3">
    <location>
        <begin position="1141"/>
        <end position="1151"/>
    </location>
</feature>
<dbReference type="InterPro" id="IPR016197">
    <property type="entry name" value="Chromo-like_dom_sf"/>
</dbReference>
<feature type="region of interest" description="Disordered" evidence="3">
    <location>
        <begin position="202"/>
        <end position="359"/>
    </location>
</feature>
<feature type="domain" description="Chromo" evidence="4">
    <location>
        <begin position="1194"/>
        <end position="1253"/>
    </location>
</feature>
<feature type="region of interest" description="Disordered" evidence="3">
    <location>
        <begin position="412"/>
        <end position="445"/>
    </location>
</feature>
<dbReference type="KEGG" id="tps:THAPS_23560"/>
<gene>
    <name evidence="5" type="ORF">THAPS_23560</name>
</gene>
<evidence type="ECO:0000313" key="5">
    <source>
        <dbReference type="EMBL" id="ACI64638.1"/>
    </source>
</evidence>
<dbReference type="InterPro" id="IPR023779">
    <property type="entry name" value="Chromodomain_CS"/>
</dbReference>
<reference evidence="5 6" key="2">
    <citation type="journal article" date="2008" name="Nature">
        <title>The Phaeodactylum genome reveals the evolutionary history of diatom genomes.</title>
        <authorList>
            <person name="Bowler C."/>
            <person name="Allen A.E."/>
            <person name="Badger J.H."/>
            <person name="Grimwood J."/>
            <person name="Jabbari K."/>
            <person name="Kuo A."/>
            <person name="Maheswari U."/>
            <person name="Martens C."/>
            <person name="Maumus F."/>
            <person name="Otillar R.P."/>
            <person name="Rayko E."/>
            <person name="Salamov A."/>
            <person name="Vandepoele K."/>
            <person name="Beszteri B."/>
            <person name="Gruber A."/>
            <person name="Heijde M."/>
            <person name="Katinka M."/>
            <person name="Mock T."/>
            <person name="Valentin K."/>
            <person name="Verret F."/>
            <person name="Berges J.A."/>
            <person name="Brownlee C."/>
            <person name="Cadoret J.P."/>
            <person name="Chiovitti A."/>
            <person name="Choi C.J."/>
            <person name="Coesel S."/>
            <person name="De Martino A."/>
            <person name="Detter J.C."/>
            <person name="Durkin C."/>
            <person name="Falciatore A."/>
            <person name="Fournet J."/>
            <person name="Haruta M."/>
            <person name="Huysman M.J."/>
            <person name="Jenkins B.D."/>
            <person name="Jiroutova K."/>
            <person name="Jorgensen R.E."/>
            <person name="Joubert Y."/>
            <person name="Kaplan A."/>
            <person name="Kroger N."/>
            <person name="Kroth P.G."/>
            <person name="La Roche J."/>
            <person name="Lindquist E."/>
            <person name="Lommer M."/>
            <person name="Martin-Jezequel V."/>
            <person name="Lopez P.J."/>
            <person name="Lucas S."/>
            <person name="Mangogna M."/>
            <person name="McGinnis K."/>
            <person name="Medlin L.K."/>
            <person name="Montsant A."/>
            <person name="Oudot-Le Secq M.P."/>
            <person name="Napoli C."/>
            <person name="Obornik M."/>
            <person name="Parker M.S."/>
            <person name="Petit J.L."/>
            <person name="Porcel B.M."/>
            <person name="Poulsen N."/>
            <person name="Robison M."/>
            <person name="Rychlewski L."/>
            <person name="Rynearson T.A."/>
            <person name="Schmutz J."/>
            <person name="Shapiro H."/>
            <person name="Siaut M."/>
            <person name="Stanley M."/>
            <person name="Sussman M.R."/>
            <person name="Taylor A.R."/>
            <person name="Vardi A."/>
            <person name="von Dassow P."/>
            <person name="Vyverman W."/>
            <person name="Willis A."/>
            <person name="Wyrwicz L.S."/>
            <person name="Rokhsar D.S."/>
            <person name="Weissenbach J."/>
            <person name="Armbrust E.V."/>
            <person name="Green B.R."/>
            <person name="Van de Peer Y."/>
            <person name="Grigoriev I.V."/>
        </authorList>
    </citation>
    <scope>NUCLEOTIDE SEQUENCE [LARGE SCALE GENOMIC DNA]</scope>
    <source>
        <strain evidence="5 6">CCMP1335</strain>
    </source>
</reference>
<feature type="compositionally biased region" description="Low complexity" evidence="3">
    <location>
        <begin position="305"/>
        <end position="359"/>
    </location>
</feature>
<feature type="domain" description="Chromo" evidence="4">
    <location>
        <begin position="63"/>
        <end position="122"/>
    </location>
</feature>
<feature type="domain" description="Chromo" evidence="4">
    <location>
        <begin position="770"/>
        <end position="829"/>
    </location>
</feature>
<proteinExistence type="predicted"/>
<keyword evidence="2" id="KW-0539">Nucleus</keyword>
<feature type="compositionally biased region" description="Basic and acidic residues" evidence="3">
    <location>
        <begin position="1349"/>
        <end position="1365"/>
    </location>
</feature>
<dbReference type="CDD" id="cd00024">
    <property type="entry name" value="CD_CSD"/>
    <property type="match status" value="3"/>
</dbReference>
<feature type="region of interest" description="Disordered" evidence="3">
    <location>
        <begin position="1"/>
        <end position="59"/>
    </location>
</feature>
<dbReference type="GeneID" id="7450694"/>
<dbReference type="PaxDb" id="35128-Thaps23560"/>
<name>B5YNJ1_THAPS</name>
<feature type="compositionally biased region" description="Basic residues" evidence="3">
    <location>
        <begin position="34"/>
        <end position="53"/>
    </location>
</feature>
<evidence type="ECO:0000256" key="3">
    <source>
        <dbReference type="SAM" id="MobiDB-lite"/>
    </source>
</evidence>